<feature type="transmembrane region" description="Helical" evidence="1">
    <location>
        <begin position="61"/>
        <end position="82"/>
    </location>
</feature>
<name>A0AA38U8F4_9AGAR</name>
<evidence type="ECO:0000313" key="2">
    <source>
        <dbReference type="EMBL" id="KAJ3834312.1"/>
    </source>
</evidence>
<reference evidence="2" key="1">
    <citation type="submission" date="2022-08" db="EMBL/GenBank/DDBJ databases">
        <authorList>
            <consortium name="DOE Joint Genome Institute"/>
            <person name="Min B."/>
            <person name="Riley R."/>
            <person name="Sierra-Patev S."/>
            <person name="Naranjo-Ortiz M."/>
            <person name="Looney B."/>
            <person name="Konkel Z."/>
            <person name="Slot J.C."/>
            <person name="Sakamoto Y."/>
            <person name="Steenwyk J.L."/>
            <person name="Rokas A."/>
            <person name="Carro J."/>
            <person name="Camarero S."/>
            <person name="Ferreira P."/>
            <person name="Molpeceres G."/>
            <person name="Ruiz-Duenas F.J."/>
            <person name="Serrano A."/>
            <person name="Henrissat B."/>
            <person name="Drula E."/>
            <person name="Hughes K.W."/>
            <person name="Mata J.L."/>
            <person name="Ishikawa N.K."/>
            <person name="Vargas-Isla R."/>
            <person name="Ushijima S."/>
            <person name="Smith C.A."/>
            <person name="Ahrendt S."/>
            <person name="Andreopoulos W."/>
            <person name="He G."/>
            <person name="Labutti K."/>
            <person name="Lipzen A."/>
            <person name="Ng V."/>
            <person name="Sandor L."/>
            <person name="Barry K."/>
            <person name="Martinez A.T."/>
            <person name="Xiao Y."/>
            <person name="Gibbons J.G."/>
            <person name="Terashima K."/>
            <person name="Hibbett D.S."/>
            <person name="Grigoriev I.V."/>
        </authorList>
    </citation>
    <scope>NUCLEOTIDE SEQUENCE</scope>
    <source>
        <strain evidence="2">TFB9207</strain>
    </source>
</reference>
<protein>
    <submittedName>
        <fullName evidence="2">Uncharacterized protein</fullName>
    </submittedName>
</protein>
<accession>A0AA38U8F4</accession>
<proteinExistence type="predicted"/>
<gene>
    <name evidence="2" type="ORF">F5878DRAFT_365269</name>
</gene>
<sequence>MYSLWAPMGYVTRAKGMSETPLISAISYAPTQKNDNNLAPPKSAATSYISTMMILPRFKSLIFFATMAASIGVVSVLALPVLDPDAALISTSESPLAIDGHDQASPQDRKEITITKRDFENKNPVYLARSSQPIKVDAHFTANFKPMAFQVIPFELYKNDQQWEAAAERWSELCSNYVLNPNRELYRLVRKSQVSEQPSDLKMKLIEDSEFYKRHHERLGRTLAAIYDNAVKPQASTEELMLFNAYFILTTANELMESQINWLTGPYSGIYFRFRLFHQKLIARIKAGKLDSRDMVRLQLADAEYNGAYYLSGAYEAVPVVASTGLKDEIKLYIKDLP</sequence>
<dbReference type="AlphaFoldDB" id="A0AA38U8F4"/>
<keyword evidence="1" id="KW-1133">Transmembrane helix</keyword>
<evidence type="ECO:0000313" key="3">
    <source>
        <dbReference type="Proteomes" id="UP001163846"/>
    </source>
</evidence>
<keyword evidence="3" id="KW-1185">Reference proteome</keyword>
<dbReference type="Proteomes" id="UP001163846">
    <property type="component" value="Unassembled WGS sequence"/>
</dbReference>
<evidence type="ECO:0000256" key="1">
    <source>
        <dbReference type="SAM" id="Phobius"/>
    </source>
</evidence>
<keyword evidence="1" id="KW-0812">Transmembrane</keyword>
<keyword evidence="1" id="KW-0472">Membrane</keyword>
<organism evidence="2 3">
    <name type="scientific">Lentinula raphanica</name>
    <dbReference type="NCBI Taxonomy" id="153919"/>
    <lineage>
        <taxon>Eukaryota</taxon>
        <taxon>Fungi</taxon>
        <taxon>Dikarya</taxon>
        <taxon>Basidiomycota</taxon>
        <taxon>Agaricomycotina</taxon>
        <taxon>Agaricomycetes</taxon>
        <taxon>Agaricomycetidae</taxon>
        <taxon>Agaricales</taxon>
        <taxon>Marasmiineae</taxon>
        <taxon>Omphalotaceae</taxon>
        <taxon>Lentinula</taxon>
    </lineage>
</organism>
<dbReference type="EMBL" id="MU806550">
    <property type="protein sequence ID" value="KAJ3834312.1"/>
    <property type="molecule type" value="Genomic_DNA"/>
</dbReference>
<comment type="caution">
    <text evidence="2">The sequence shown here is derived from an EMBL/GenBank/DDBJ whole genome shotgun (WGS) entry which is preliminary data.</text>
</comment>